<gene>
    <name evidence="2" type="ORF">Raf01_98310</name>
</gene>
<reference evidence="2" key="1">
    <citation type="submission" date="2021-01" db="EMBL/GenBank/DDBJ databases">
        <title>Whole genome shotgun sequence of Rugosimonospora africana NBRC 104875.</title>
        <authorList>
            <person name="Komaki H."/>
            <person name="Tamura T."/>
        </authorList>
    </citation>
    <scope>NUCLEOTIDE SEQUENCE</scope>
    <source>
        <strain evidence="2">NBRC 104875</strain>
    </source>
</reference>
<comment type="caution">
    <text evidence="2">The sequence shown here is derived from an EMBL/GenBank/DDBJ whole genome shotgun (WGS) entry which is preliminary data.</text>
</comment>
<evidence type="ECO:0000313" key="3">
    <source>
        <dbReference type="Proteomes" id="UP000642748"/>
    </source>
</evidence>
<accession>A0A8J3R4J4</accession>
<evidence type="ECO:0000313" key="2">
    <source>
        <dbReference type="EMBL" id="GIH21659.1"/>
    </source>
</evidence>
<proteinExistence type="predicted"/>
<protein>
    <submittedName>
        <fullName evidence="2">Uncharacterized protein</fullName>
    </submittedName>
</protein>
<dbReference type="EMBL" id="BONZ01000154">
    <property type="protein sequence ID" value="GIH21659.1"/>
    <property type="molecule type" value="Genomic_DNA"/>
</dbReference>
<dbReference type="AlphaFoldDB" id="A0A8J3R4J4"/>
<feature type="region of interest" description="Disordered" evidence="1">
    <location>
        <begin position="1"/>
        <end position="38"/>
    </location>
</feature>
<sequence>MQALRGAPAVANAGAGAASPASRVRRRASSHRRWRNPEQSVSYTLNLQLNVEIGAKTYSDLAPD</sequence>
<keyword evidence="3" id="KW-1185">Reference proteome</keyword>
<organism evidence="2 3">
    <name type="scientific">Rugosimonospora africana</name>
    <dbReference type="NCBI Taxonomy" id="556532"/>
    <lineage>
        <taxon>Bacteria</taxon>
        <taxon>Bacillati</taxon>
        <taxon>Actinomycetota</taxon>
        <taxon>Actinomycetes</taxon>
        <taxon>Micromonosporales</taxon>
        <taxon>Micromonosporaceae</taxon>
        <taxon>Rugosimonospora</taxon>
    </lineage>
</organism>
<feature type="compositionally biased region" description="Low complexity" evidence="1">
    <location>
        <begin position="1"/>
        <end position="22"/>
    </location>
</feature>
<feature type="compositionally biased region" description="Basic residues" evidence="1">
    <location>
        <begin position="23"/>
        <end position="34"/>
    </location>
</feature>
<dbReference type="Proteomes" id="UP000642748">
    <property type="component" value="Unassembled WGS sequence"/>
</dbReference>
<name>A0A8J3R4J4_9ACTN</name>
<evidence type="ECO:0000256" key="1">
    <source>
        <dbReference type="SAM" id="MobiDB-lite"/>
    </source>
</evidence>